<sequence>MPETLLVTGASGQLGRLALDHLATLHRGPIVAGTRDPAKLADLAARGIEARRLDFDDAASLAEGFRGIDRALIVSTDALDRPGRRLAQHRAAVEAAARAGVRHLLYTSMPNPEPGSPVVFAADHHGTEEAIRATGLPHTILRVSWYQENLLASLPGILASGVWASAAGEGRVAYVARQDAARAAAAALAAGGEGRQTLDVTGPAGWSVAELAALVTRIFGRPVQVAAVEDAALATGLASHGVPPFLVPVLVSFDRNTREGRMPAPTGVVARLTGAAPRTLEAFLESRKGALAAAA</sequence>
<name>A0A6M1LSB4_9PROT</name>
<evidence type="ECO:0000259" key="1">
    <source>
        <dbReference type="Pfam" id="PF13460"/>
    </source>
</evidence>
<keyword evidence="3" id="KW-1185">Reference proteome</keyword>
<protein>
    <submittedName>
        <fullName evidence="2">NAD(P)H-binding protein</fullName>
    </submittedName>
</protein>
<reference evidence="2 3" key="1">
    <citation type="submission" date="2020-02" db="EMBL/GenBank/DDBJ databases">
        <authorList>
            <person name="Kim H.M."/>
            <person name="Jeon C.O."/>
        </authorList>
    </citation>
    <scope>NUCLEOTIDE SEQUENCE [LARGE SCALE GENOMIC DNA]</scope>
    <source>
        <strain evidence="2 3">PeD5</strain>
    </source>
</reference>
<dbReference type="Pfam" id="PF13460">
    <property type="entry name" value="NAD_binding_10"/>
    <property type="match status" value="1"/>
</dbReference>
<dbReference type="PANTHER" id="PTHR47129:SF1">
    <property type="entry name" value="NMRA-LIKE DOMAIN-CONTAINING PROTEIN"/>
    <property type="match status" value="1"/>
</dbReference>
<reference evidence="2 3" key="2">
    <citation type="submission" date="2020-03" db="EMBL/GenBank/DDBJ databases">
        <title>Roseomonas stagni sp. nov., isolated from pond water in Japan.</title>
        <authorList>
            <person name="Furuhata K."/>
            <person name="Miyamoto H."/>
            <person name="Goto K."/>
        </authorList>
    </citation>
    <scope>NUCLEOTIDE SEQUENCE [LARGE SCALE GENOMIC DNA]</scope>
    <source>
        <strain evidence="2 3">PeD5</strain>
    </source>
</reference>
<gene>
    <name evidence="2" type="ORF">G3576_20830</name>
</gene>
<dbReference type="EMBL" id="JAAIKB010000009">
    <property type="protein sequence ID" value="NGM22474.1"/>
    <property type="molecule type" value="Genomic_DNA"/>
</dbReference>
<organism evidence="2 3">
    <name type="scientific">Falsiroseomonas algicola</name>
    <dbReference type="NCBI Taxonomy" id="2716930"/>
    <lineage>
        <taxon>Bacteria</taxon>
        <taxon>Pseudomonadati</taxon>
        <taxon>Pseudomonadota</taxon>
        <taxon>Alphaproteobacteria</taxon>
        <taxon>Acetobacterales</taxon>
        <taxon>Roseomonadaceae</taxon>
        <taxon>Falsiroseomonas</taxon>
    </lineage>
</organism>
<evidence type="ECO:0000313" key="3">
    <source>
        <dbReference type="Proteomes" id="UP000475385"/>
    </source>
</evidence>
<accession>A0A6M1LSB4</accession>
<dbReference type="InterPro" id="IPR016040">
    <property type="entry name" value="NAD(P)-bd_dom"/>
</dbReference>
<comment type="caution">
    <text evidence="2">The sequence shown here is derived from an EMBL/GenBank/DDBJ whole genome shotgun (WGS) entry which is preliminary data.</text>
</comment>
<dbReference type="SUPFAM" id="SSF51735">
    <property type="entry name" value="NAD(P)-binding Rossmann-fold domains"/>
    <property type="match status" value="1"/>
</dbReference>
<dbReference type="Gene3D" id="3.90.25.10">
    <property type="entry name" value="UDP-galactose 4-epimerase, domain 1"/>
    <property type="match status" value="1"/>
</dbReference>
<proteinExistence type="predicted"/>
<evidence type="ECO:0000313" key="2">
    <source>
        <dbReference type="EMBL" id="NGM22474.1"/>
    </source>
</evidence>
<dbReference type="AlphaFoldDB" id="A0A6M1LSB4"/>
<dbReference type="InterPro" id="IPR036291">
    <property type="entry name" value="NAD(P)-bd_dom_sf"/>
</dbReference>
<dbReference type="InterPro" id="IPR052718">
    <property type="entry name" value="NmrA-type_oxidoreductase"/>
</dbReference>
<dbReference type="PANTHER" id="PTHR47129">
    <property type="entry name" value="QUINONE OXIDOREDUCTASE 2"/>
    <property type="match status" value="1"/>
</dbReference>
<dbReference type="RefSeq" id="WP_164696369.1">
    <property type="nucleotide sequence ID" value="NZ_JAAIKB010000009.1"/>
</dbReference>
<feature type="domain" description="NAD(P)-binding" evidence="1">
    <location>
        <begin position="9"/>
        <end position="189"/>
    </location>
</feature>
<dbReference type="Proteomes" id="UP000475385">
    <property type="component" value="Unassembled WGS sequence"/>
</dbReference>
<dbReference type="Gene3D" id="3.40.50.720">
    <property type="entry name" value="NAD(P)-binding Rossmann-like Domain"/>
    <property type="match status" value="1"/>
</dbReference>